<feature type="transmembrane region" description="Helical" evidence="1">
    <location>
        <begin position="157"/>
        <end position="175"/>
    </location>
</feature>
<evidence type="ECO:0000256" key="1">
    <source>
        <dbReference type="SAM" id="Phobius"/>
    </source>
</evidence>
<keyword evidence="1" id="KW-0812">Transmembrane</keyword>
<keyword evidence="1" id="KW-0472">Membrane</keyword>
<proteinExistence type="predicted"/>
<evidence type="ECO:0000313" key="4">
    <source>
        <dbReference type="Proteomes" id="UP000193944"/>
    </source>
</evidence>
<feature type="chain" id="PRO_5012734048" evidence="2">
    <location>
        <begin position="23"/>
        <end position="191"/>
    </location>
</feature>
<accession>A0A1Y1X5L2</accession>
<dbReference type="Proteomes" id="UP000193944">
    <property type="component" value="Unassembled WGS sequence"/>
</dbReference>
<organism evidence="3 4">
    <name type="scientific">Anaeromyces robustus</name>
    <dbReference type="NCBI Taxonomy" id="1754192"/>
    <lineage>
        <taxon>Eukaryota</taxon>
        <taxon>Fungi</taxon>
        <taxon>Fungi incertae sedis</taxon>
        <taxon>Chytridiomycota</taxon>
        <taxon>Chytridiomycota incertae sedis</taxon>
        <taxon>Neocallimastigomycetes</taxon>
        <taxon>Neocallimastigales</taxon>
        <taxon>Neocallimastigaceae</taxon>
        <taxon>Anaeromyces</taxon>
    </lineage>
</organism>
<name>A0A1Y1X5L2_9FUNG</name>
<keyword evidence="2" id="KW-0732">Signal</keyword>
<sequence length="191" mass="22200">MKIVLHSIFIIYIIILFINVNANDIDIKYVDANWMSDYPISYNAIISDNHFNLTEMVASYSICYHQSQVKNITDNNFVPIFHSVLLKTLKFNTLMKLVTWVYRKNDVTDKYLYAMNSQNARKIECITEFKLTPTTITTLISSSLTFNTVESTVTPKPVISTPWFILIIIYVLTILKKDQLTKYFEACKNNL</sequence>
<dbReference type="EMBL" id="MCFG01000130">
    <property type="protein sequence ID" value="ORX80982.1"/>
    <property type="molecule type" value="Genomic_DNA"/>
</dbReference>
<evidence type="ECO:0000256" key="2">
    <source>
        <dbReference type="SAM" id="SignalP"/>
    </source>
</evidence>
<gene>
    <name evidence="3" type="ORF">BCR32DRAFT_280091</name>
</gene>
<comment type="caution">
    <text evidence="3">The sequence shown here is derived from an EMBL/GenBank/DDBJ whole genome shotgun (WGS) entry which is preliminary data.</text>
</comment>
<protein>
    <submittedName>
        <fullName evidence="3">Uncharacterized protein</fullName>
    </submittedName>
</protein>
<evidence type="ECO:0000313" key="3">
    <source>
        <dbReference type="EMBL" id="ORX80982.1"/>
    </source>
</evidence>
<keyword evidence="1" id="KW-1133">Transmembrane helix</keyword>
<keyword evidence="4" id="KW-1185">Reference proteome</keyword>
<reference evidence="3 4" key="2">
    <citation type="submission" date="2016-08" db="EMBL/GenBank/DDBJ databases">
        <title>Pervasive Adenine N6-methylation of Active Genes in Fungi.</title>
        <authorList>
            <consortium name="DOE Joint Genome Institute"/>
            <person name="Mondo S.J."/>
            <person name="Dannebaum R.O."/>
            <person name="Kuo R.C."/>
            <person name="Labutti K."/>
            <person name="Haridas S."/>
            <person name="Kuo A."/>
            <person name="Salamov A."/>
            <person name="Ahrendt S.R."/>
            <person name="Lipzen A."/>
            <person name="Sullivan W."/>
            <person name="Andreopoulos W.B."/>
            <person name="Clum A."/>
            <person name="Lindquist E."/>
            <person name="Daum C."/>
            <person name="Ramamoorthy G.K."/>
            <person name="Gryganskyi A."/>
            <person name="Culley D."/>
            <person name="Magnuson J.K."/>
            <person name="James T.Y."/>
            <person name="O'Malley M.A."/>
            <person name="Stajich J.E."/>
            <person name="Spatafora J.W."/>
            <person name="Visel A."/>
            <person name="Grigoriev I.V."/>
        </authorList>
    </citation>
    <scope>NUCLEOTIDE SEQUENCE [LARGE SCALE GENOMIC DNA]</scope>
    <source>
        <strain evidence="3 4">S4</strain>
    </source>
</reference>
<feature type="signal peptide" evidence="2">
    <location>
        <begin position="1"/>
        <end position="22"/>
    </location>
</feature>
<dbReference type="AlphaFoldDB" id="A0A1Y1X5L2"/>
<reference evidence="3 4" key="1">
    <citation type="submission" date="2016-08" db="EMBL/GenBank/DDBJ databases">
        <title>A Parts List for Fungal Cellulosomes Revealed by Comparative Genomics.</title>
        <authorList>
            <consortium name="DOE Joint Genome Institute"/>
            <person name="Haitjema C.H."/>
            <person name="Gilmore S.P."/>
            <person name="Henske J.K."/>
            <person name="Solomon K.V."/>
            <person name="De Groot R."/>
            <person name="Kuo A."/>
            <person name="Mondo S.J."/>
            <person name="Salamov A.A."/>
            <person name="Labutti K."/>
            <person name="Zhao Z."/>
            <person name="Chiniquy J."/>
            <person name="Barry K."/>
            <person name="Brewer H.M."/>
            <person name="Purvine S.O."/>
            <person name="Wright A.T."/>
            <person name="Boxma B."/>
            <person name="Van Alen T."/>
            <person name="Hackstein J.H."/>
            <person name="Baker S.E."/>
            <person name="Grigoriev I.V."/>
            <person name="O'Malley M.A."/>
        </authorList>
    </citation>
    <scope>NUCLEOTIDE SEQUENCE [LARGE SCALE GENOMIC DNA]</scope>
    <source>
        <strain evidence="3 4">S4</strain>
    </source>
</reference>